<evidence type="ECO:0000313" key="3">
    <source>
        <dbReference type="EMBL" id="PIK58574.1"/>
    </source>
</evidence>
<comment type="caution">
    <text evidence="3">The sequence shown here is derived from an EMBL/GenBank/DDBJ whole genome shotgun (WGS) entry which is preliminary data.</text>
</comment>
<name>A0A2G8LE85_STIJA</name>
<feature type="compositionally biased region" description="Basic and acidic residues" evidence="2">
    <location>
        <begin position="1"/>
        <end position="12"/>
    </location>
</feature>
<feature type="compositionally biased region" description="Acidic residues" evidence="2">
    <location>
        <begin position="30"/>
        <end position="44"/>
    </location>
</feature>
<keyword evidence="4" id="KW-1185">Reference proteome</keyword>
<dbReference type="OrthoDB" id="27543at2759"/>
<organism evidence="3 4">
    <name type="scientific">Stichopus japonicus</name>
    <name type="common">Sea cucumber</name>
    <dbReference type="NCBI Taxonomy" id="307972"/>
    <lineage>
        <taxon>Eukaryota</taxon>
        <taxon>Metazoa</taxon>
        <taxon>Echinodermata</taxon>
        <taxon>Eleutherozoa</taxon>
        <taxon>Echinozoa</taxon>
        <taxon>Holothuroidea</taxon>
        <taxon>Aspidochirotacea</taxon>
        <taxon>Aspidochirotida</taxon>
        <taxon>Stichopodidae</taxon>
        <taxon>Apostichopus</taxon>
    </lineage>
</organism>
<protein>
    <submittedName>
        <fullName evidence="3">Putative BRCA2 and CDKN1A-interacting protein</fullName>
    </submittedName>
</protein>
<dbReference type="Proteomes" id="UP000230750">
    <property type="component" value="Unassembled WGS sequence"/>
</dbReference>
<feature type="region of interest" description="Disordered" evidence="2">
    <location>
        <begin position="1"/>
        <end position="44"/>
    </location>
</feature>
<sequence length="298" mass="33760">MASYEKKRHVEASDESTLQAQDQVVHNDLEGEESSEDDSDLEEEAMDTEINEVHMSAESWPFSKKQCSLGGIADLLLSQNQIGCVVKQSEAQLAEESDSDDDMDDHVYGVTSVISLADKEDIPCIAQIRDLLITKCKECADSSCHAEFQRLLDKTRVGLLISERFLNIPPQLAPPLHLSLHKDLTRAKSKDEKWNFEYLVLMCKCYETMGQAKKKKKKKDSKLDQEIKSFFFANAEDEIFQKESILSFKYSILEETDTAIGGSWGVDETQLKTYRTVMVVPMLKMADILRDIQNNLSS</sequence>
<dbReference type="EMBL" id="MRZV01000108">
    <property type="protein sequence ID" value="PIK58574.1"/>
    <property type="molecule type" value="Genomic_DNA"/>
</dbReference>
<evidence type="ECO:0000256" key="1">
    <source>
        <dbReference type="ARBA" id="ARBA00006781"/>
    </source>
</evidence>
<accession>A0A2G8LE85</accession>
<dbReference type="Pfam" id="PF13862">
    <property type="entry name" value="BCCIP"/>
    <property type="match status" value="1"/>
</dbReference>
<dbReference type="PANTHER" id="PTHR13261:SF0">
    <property type="entry name" value="BRCA2 AND CDKN1A-INTERACTING PROTEIN"/>
    <property type="match status" value="1"/>
</dbReference>
<dbReference type="STRING" id="307972.A0A2G8LE85"/>
<gene>
    <name evidence="3" type="ORF">BSL78_04480</name>
</gene>
<dbReference type="AlphaFoldDB" id="A0A2G8LE85"/>
<dbReference type="InterPro" id="IPR025602">
    <property type="entry name" value="BCP1_family"/>
</dbReference>
<evidence type="ECO:0000313" key="4">
    <source>
        <dbReference type="Proteomes" id="UP000230750"/>
    </source>
</evidence>
<dbReference type="GO" id="GO:0005634">
    <property type="term" value="C:nucleus"/>
    <property type="evidence" value="ECO:0007669"/>
    <property type="project" value="TreeGrafter"/>
</dbReference>
<dbReference type="PANTHER" id="PTHR13261">
    <property type="entry name" value="BRCA2 AND CDKN1A INTERACTING PROTEIN"/>
    <property type="match status" value="1"/>
</dbReference>
<proteinExistence type="inferred from homology"/>
<reference evidence="3 4" key="1">
    <citation type="journal article" date="2017" name="PLoS Biol.">
        <title>The sea cucumber genome provides insights into morphological evolution and visceral regeneration.</title>
        <authorList>
            <person name="Zhang X."/>
            <person name="Sun L."/>
            <person name="Yuan J."/>
            <person name="Sun Y."/>
            <person name="Gao Y."/>
            <person name="Zhang L."/>
            <person name="Li S."/>
            <person name="Dai H."/>
            <person name="Hamel J.F."/>
            <person name="Liu C."/>
            <person name="Yu Y."/>
            <person name="Liu S."/>
            <person name="Lin W."/>
            <person name="Guo K."/>
            <person name="Jin S."/>
            <person name="Xu P."/>
            <person name="Storey K.B."/>
            <person name="Huan P."/>
            <person name="Zhang T."/>
            <person name="Zhou Y."/>
            <person name="Zhang J."/>
            <person name="Lin C."/>
            <person name="Li X."/>
            <person name="Xing L."/>
            <person name="Huo D."/>
            <person name="Sun M."/>
            <person name="Wang L."/>
            <person name="Mercier A."/>
            <person name="Li F."/>
            <person name="Yang H."/>
            <person name="Xiang J."/>
        </authorList>
    </citation>
    <scope>NUCLEOTIDE SEQUENCE [LARGE SCALE GENOMIC DNA]</scope>
    <source>
        <strain evidence="3">Shaxun</strain>
        <tissue evidence="3">Muscle</tissue>
    </source>
</reference>
<evidence type="ECO:0000256" key="2">
    <source>
        <dbReference type="SAM" id="MobiDB-lite"/>
    </source>
</evidence>
<feature type="compositionally biased region" description="Polar residues" evidence="2">
    <location>
        <begin position="15"/>
        <end position="24"/>
    </location>
</feature>
<comment type="similarity">
    <text evidence="1">Belongs to the BCP1 family.</text>
</comment>